<gene>
    <name evidence="10" type="ORF">DPMN_012903</name>
</gene>
<dbReference type="Gene3D" id="2.170.270.10">
    <property type="entry name" value="SET domain"/>
    <property type="match status" value="1"/>
</dbReference>
<dbReference type="PANTHER" id="PTHR45814:SF2">
    <property type="entry name" value="HISTONE-LYSINE N-METHYLTRANSFERASE SETD1"/>
    <property type="match status" value="1"/>
</dbReference>
<name>A0A9D4N6D6_DREPO</name>
<comment type="subcellular location">
    <subcellularLocation>
        <location evidence="1">Nucleus</location>
    </subcellularLocation>
</comment>
<evidence type="ECO:0000256" key="8">
    <source>
        <dbReference type="ARBA" id="ARBA00047571"/>
    </source>
</evidence>
<keyword evidence="5" id="KW-0949">S-adenosyl-L-methionine</keyword>
<accession>A0A9D4N6D6</accession>
<dbReference type="PANTHER" id="PTHR45814">
    <property type="entry name" value="HISTONE-LYSINE N-METHYLTRANSFERASE SETD1"/>
    <property type="match status" value="1"/>
</dbReference>
<dbReference type="Proteomes" id="UP000828390">
    <property type="component" value="Unassembled WGS sequence"/>
</dbReference>
<dbReference type="AlphaFoldDB" id="A0A9D4N6D6"/>
<reference evidence="10" key="1">
    <citation type="journal article" date="2019" name="bioRxiv">
        <title>The Genome of the Zebra Mussel, Dreissena polymorpha: A Resource for Invasive Species Research.</title>
        <authorList>
            <person name="McCartney M.A."/>
            <person name="Auch B."/>
            <person name="Kono T."/>
            <person name="Mallez S."/>
            <person name="Zhang Y."/>
            <person name="Obille A."/>
            <person name="Becker A."/>
            <person name="Abrahante J.E."/>
            <person name="Garbe J."/>
            <person name="Badalamenti J.P."/>
            <person name="Herman A."/>
            <person name="Mangelson H."/>
            <person name="Liachko I."/>
            <person name="Sullivan S."/>
            <person name="Sone E.D."/>
            <person name="Koren S."/>
            <person name="Silverstein K.A.T."/>
            <person name="Beckman K.B."/>
            <person name="Gohl D.M."/>
        </authorList>
    </citation>
    <scope>NUCLEOTIDE SEQUENCE</scope>
    <source>
        <strain evidence="10">Duluth1</strain>
        <tissue evidence="10">Whole animal</tissue>
    </source>
</reference>
<keyword evidence="3" id="KW-0489">Methyltransferase</keyword>
<dbReference type="SUPFAM" id="SSF82199">
    <property type="entry name" value="SET domain"/>
    <property type="match status" value="1"/>
</dbReference>
<dbReference type="GO" id="GO:0032259">
    <property type="term" value="P:methylation"/>
    <property type="evidence" value="ECO:0007669"/>
    <property type="project" value="UniProtKB-KW"/>
</dbReference>
<evidence type="ECO:0000256" key="3">
    <source>
        <dbReference type="ARBA" id="ARBA00022603"/>
    </source>
</evidence>
<evidence type="ECO:0000256" key="7">
    <source>
        <dbReference type="ARBA" id="ARBA00023242"/>
    </source>
</evidence>
<dbReference type="InterPro" id="IPR046341">
    <property type="entry name" value="SET_dom_sf"/>
</dbReference>
<evidence type="ECO:0000256" key="2">
    <source>
        <dbReference type="ARBA" id="ARBA00012182"/>
    </source>
</evidence>
<keyword evidence="11" id="KW-1185">Reference proteome</keyword>
<evidence type="ECO:0000256" key="5">
    <source>
        <dbReference type="ARBA" id="ARBA00022691"/>
    </source>
</evidence>
<evidence type="ECO:0000256" key="1">
    <source>
        <dbReference type="ARBA" id="ARBA00004123"/>
    </source>
</evidence>
<proteinExistence type="predicted"/>
<dbReference type="EC" id="2.1.1.354" evidence="2"/>
<dbReference type="Pfam" id="PF00856">
    <property type="entry name" value="SET"/>
    <property type="match status" value="1"/>
</dbReference>
<evidence type="ECO:0000313" key="10">
    <source>
        <dbReference type="EMBL" id="KAH3888861.1"/>
    </source>
</evidence>
<comment type="catalytic activity">
    <reaction evidence="8">
        <text>L-lysyl(4)-[histone H3] + 3 S-adenosyl-L-methionine = N(6),N(6),N(6)-trimethyl-L-lysyl(4)-[histone H3] + 3 S-adenosyl-L-homocysteine + 3 H(+)</text>
        <dbReference type="Rhea" id="RHEA:60260"/>
        <dbReference type="Rhea" id="RHEA-COMP:15537"/>
        <dbReference type="Rhea" id="RHEA-COMP:15547"/>
        <dbReference type="ChEBI" id="CHEBI:15378"/>
        <dbReference type="ChEBI" id="CHEBI:29969"/>
        <dbReference type="ChEBI" id="CHEBI:57856"/>
        <dbReference type="ChEBI" id="CHEBI:59789"/>
        <dbReference type="ChEBI" id="CHEBI:61961"/>
        <dbReference type="EC" id="2.1.1.354"/>
    </reaction>
</comment>
<protein>
    <recommendedName>
        <fullName evidence="2">[histone H3]-lysine(4) N-trimethyltransferase</fullName>
        <ecNumber evidence="2">2.1.1.354</ecNumber>
    </recommendedName>
</protein>
<dbReference type="GO" id="GO:0140999">
    <property type="term" value="F:histone H3K4 trimethyltransferase activity"/>
    <property type="evidence" value="ECO:0007669"/>
    <property type="project" value="UniProtKB-EC"/>
</dbReference>
<sequence>MVIEYVGTSLRQSMADLREKQYEASGIGSSYMFRVDGETIIDATKTGNLARFINHSCNVSTCLHEYF</sequence>
<dbReference type="InterPro" id="IPR044570">
    <property type="entry name" value="Set1-like"/>
</dbReference>
<keyword evidence="6" id="KW-0156">Chromatin regulator</keyword>
<keyword evidence="4" id="KW-0808">Transferase</keyword>
<evidence type="ECO:0000313" key="11">
    <source>
        <dbReference type="Proteomes" id="UP000828390"/>
    </source>
</evidence>
<evidence type="ECO:0000256" key="6">
    <source>
        <dbReference type="ARBA" id="ARBA00022853"/>
    </source>
</evidence>
<evidence type="ECO:0000259" key="9">
    <source>
        <dbReference type="Pfam" id="PF00856"/>
    </source>
</evidence>
<dbReference type="GO" id="GO:0048188">
    <property type="term" value="C:Set1C/COMPASS complex"/>
    <property type="evidence" value="ECO:0007669"/>
    <property type="project" value="TreeGrafter"/>
</dbReference>
<comment type="caution">
    <text evidence="10">The sequence shown here is derived from an EMBL/GenBank/DDBJ whole genome shotgun (WGS) entry which is preliminary data.</text>
</comment>
<evidence type="ECO:0000256" key="4">
    <source>
        <dbReference type="ARBA" id="ARBA00022679"/>
    </source>
</evidence>
<organism evidence="10 11">
    <name type="scientific">Dreissena polymorpha</name>
    <name type="common">Zebra mussel</name>
    <name type="synonym">Mytilus polymorpha</name>
    <dbReference type="NCBI Taxonomy" id="45954"/>
    <lineage>
        <taxon>Eukaryota</taxon>
        <taxon>Metazoa</taxon>
        <taxon>Spiralia</taxon>
        <taxon>Lophotrochozoa</taxon>
        <taxon>Mollusca</taxon>
        <taxon>Bivalvia</taxon>
        <taxon>Autobranchia</taxon>
        <taxon>Heteroconchia</taxon>
        <taxon>Euheterodonta</taxon>
        <taxon>Imparidentia</taxon>
        <taxon>Neoheterodontei</taxon>
        <taxon>Myida</taxon>
        <taxon>Dreissenoidea</taxon>
        <taxon>Dreissenidae</taxon>
        <taxon>Dreissena</taxon>
    </lineage>
</organism>
<keyword evidence="7" id="KW-0539">Nucleus</keyword>
<feature type="domain" description="SET" evidence="9">
    <location>
        <begin position="2"/>
        <end position="59"/>
    </location>
</feature>
<reference evidence="10" key="2">
    <citation type="submission" date="2020-11" db="EMBL/GenBank/DDBJ databases">
        <authorList>
            <person name="McCartney M.A."/>
            <person name="Auch B."/>
            <person name="Kono T."/>
            <person name="Mallez S."/>
            <person name="Becker A."/>
            <person name="Gohl D.M."/>
            <person name="Silverstein K.A.T."/>
            <person name="Koren S."/>
            <person name="Bechman K.B."/>
            <person name="Herman A."/>
            <person name="Abrahante J.E."/>
            <person name="Garbe J."/>
        </authorList>
    </citation>
    <scope>NUCLEOTIDE SEQUENCE</scope>
    <source>
        <strain evidence="10">Duluth1</strain>
        <tissue evidence="10">Whole animal</tissue>
    </source>
</reference>
<dbReference type="EMBL" id="JAIWYP010000001">
    <property type="protein sequence ID" value="KAH3888861.1"/>
    <property type="molecule type" value="Genomic_DNA"/>
</dbReference>
<dbReference type="InterPro" id="IPR001214">
    <property type="entry name" value="SET_dom"/>
</dbReference>